<sequence length="141" mass="16193">MYLAHDIKTAVSEVRPWISCKITVAKFTLKKEISVVNFSNKVFVNAPKDEQYEVMENIWRELITRLFSMPFDPRDDIAYIPTQYISERFKKEGFDGIIYDSAVNAAGYNLCLFDVGIAKANKGHKVTVNSMDIKMNVEDIE</sequence>
<comment type="caution">
    <text evidence="2">The sequence shown here is derived from an EMBL/GenBank/DDBJ whole genome shotgun (WGS) entry which is preliminary data.</text>
</comment>
<evidence type="ECO:0000313" key="2">
    <source>
        <dbReference type="EMBL" id="KKM27404.1"/>
    </source>
</evidence>
<organism evidence="2">
    <name type="scientific">marine sediment metagenome</name>
    <dbReference type="NCBI Taxonomy" id="412755"/>
    <lineage>
        <taxon>unclassified sequences</taxon>
        <taxon>metagenomes</taxon>
        <taxon>ecological metagenomes</taxon>
    </lineage>
</organism>
<dbReference type="Pfam" id="PF08808">
    <property type="entry name" value="RES"/>
    <property type="match status" value="1"/>
</dbReference>
<protein>
    <recommendedName>
        <fullName evidence="1">RES domain-containing protein</fullName>
    </recommendedName>
</protein>
<proteinExistence type="predicted"/>
<dbReference type="AlphaFoldDB" id="A0A0F9J4Q8"/>
<name>A0A0F9J4Q8_9ZZZZ</name>
<dbReference type="EMBL" id="LAZR01012327">
    <property type="protein sequence ID" value="KKM27404.1"/>
    <property type="molecule type" value="Genomic_DNA"/>
</dbReference>
<feature type="domain" description="RES" evidence="1">
    <location>
        <begin position="2"/>
        <end position="120"/>
    </location>
</feature>
<gene>
    <name evidence="2" type="ORF">LCGC14_1575040</name>
</gene>
<evidence type="ECO:0000259" key="1">
    <source>
        <dbReference type="Pfam" id="PF08808"/>
    </source>
</evidence>
<dbReference type="InterPro" id="IPR014914">
    <property type="entry name" value="RES_dom"/>
</dbReference>
<accession>A0A0F9J4Q8</accession>
<reference evidence="2" key="1">
    <citation type="journal article" date="2015" name="Nature">
        <title>Complex archaea that bridge the gap between prokaryotes and eukaryotes.</title>
        <authorList>
            <person name="Spang A."/>
            <person name="Saw J.H."/>
            <person name="Jorgensen S.L."/>
            <person name="Zaremba-Niedzwiedzka K."/>
            <person name="Martijn J."/>
            <person name="Lind A.E."/>
            <person name="van Eijk R."/>
            <person name="Schleper C."/>
            <person name="Guy L."/>
            <person name="Ettema T.J."/>
        </authorList>
    </citation>
    <scope>NUCLEOTIDE SEQUENCE</scope>
</reference>